<dbReference type="AlphaFoldDB" id="A0A844ZSJ2"/>
<dbReference type="RefSeq" id="WP_160604415.1">
    <property type="nucleotide sequence ID" value="NZ_WTYX01000001.1"/>
</dbReference>
<reference evidence="2 3" key="1">
    <citation type="submission" date="2019-12" db="EMBL/GenBank/DDBJ databases">
        <title>Genomic-based taxomic classification of the family Erythrobacteraceae.</title>
        <authorList>
            <person name="Xu L."/>
        </authorList>
    </citation>
    <scope>NUCLEOTIDE SEQUENCE [LARGE SCALE GENOMIC DNA]</scope>
    <source>
        <strain evidence="2 3">KCTC 52763</strain>
    </source>
</reference>
<gene>
    <name evidence="2" type="ORF">GRI41_08425</name>
</gene>
<comment type="caution">
    <text evidence="2">The sequence shown here is derived from an EMBL/GenBank/DDBJ whole genome shotgun (WGS) entry which is preliminary data.</text>
</comment>
<feature type="region of interest" description="Disordered" evidence="1">
    <location>
        <begin position="304"/>
        <end position="324"/>
    </location>
</feature>
<proteinExistence type="predicted"/>
<organism evidence="2 3">
    <name type="scientific">Pontixanthobacter aquaemixtae</name>
    <dbReference type="NCBI Taxonomy" id="1958940"/>
    <lineage>
        <taxon>Bacteria</taxon>
        <taxon>Pseudomonadati</taxon>
        <taxon>Pseudomonadota</taxon>
        <taxon>Alphaproteobacteria</taxon>
        <taxon>Sphingomonadales</taxon>
        <taxon>Erythrobacteraceae</taxon>
        <taxon>Pontixanthobacter</taxon>
    </lineage>
</organism>
<accession>A0A844ZSJ2</accession>
<dbReference type="Proteomes" id="UP000442714">
    <property type="component" value="Unassembled WGS sequence"/>
</dbReference>
<feature type="compositionally biased region" description="Basic and acidic residues" evidence="1">
    <location>
        <begin position="101"/>
        <end position="110"/>
    </location>
</feature>
<name>A0A844ZSJ2_9SPHN</name>
<evidence type="ECO:0000313" key="2">
    <source>
        <dbReference type="EMBL" id="MXO90843.1"/>
    </source>
</evidence>
<keyword evidence="3" id="KW-1185">Reference proteome</keyword>
<evidence type="ECO:0000256" key="1">
    <source>
        <dbReference type="SAM" id="MobiDB-lite"/>
    </source>
</evidence>
<evidence type="ECO:0000313" key="3">
    <source>
        <dbReference type="Proteomes" id="UP000442714"/>
    </source>
</evidence>
<dbReference type="OrthoDB" id="8476783at2"/>
<dbReference type="EMBL" id="WTYX01000001">
    <property type="protein sequence ID" value="MXO90843.1"/>
    <property type="molecule type" value="Genomic_DNA"/>
</dbReference>
<feature type="region of interest" description="Disordered" evidence="1">
    <location>
        <begin position="101"/>
        <end position="121"/>
    </location>
</feature>
<protein>
    <submittedName>
        <fullName evidence="2">Uncharacterized protein</fullName>
    </submittedName>
</protein>
<sequence length="870" mass="97570">MLTAPAVAEVDGVTIWADDTDFFRFYLTSANPRVRLDDNGDPVFLLVQYDMSEEDRAADPTLPSGGGFMNFDVTFSITDEEETAARDLMQPRVDAEWERLRNGTAEEKNKRGVKGTSEAPQVEFASPTYTQGTVEMFAPQSDLLVDAQVAQGEPDLLAGNTAVFSIDLSAAGSQFMSETLTGGDGSDLTPIQVAYHLNFMARLPPVDIVVLANTQRIYEQTRKYMDGEGRDACSTYDFKNSDINTSTAELSGMIEVKIDPGSSHVTDEVMEELRQYALDMMQSQIESSFFTDDPQDAYFSQFPDGAPPEFLEEESNRNRNNKNSKKYLKKVSDTSTIDLTLNLQQHSVVEWKINPQSTLQTFFAGMPPAQIERFVRQVRTGSPFFQSLNLGVRVFGEFDDSDLEAVEVQLRYTGFDFNGENLSKEKVLTFTDNSSQTWNPDLIGAEREVQYRRRIKTAGREFGPFSSWERTKANAINISVAKPGRVQRSIAQGLLDFESLDLSAAEVTLRYQDGELGVDPVEEVVVLNPATPTATFDHQIGVEARKPVLYRTKYKFKNNDIIEDEAFRESTSNLILIDHPFESTLAVQLLPVGVGWSEVVQTQVALSYDDEDSNFHAHDVVTLKTNQDTREWLVRLRDPEMTTYRYEVITSYKDGDHDSSGELTSSGSGILPIEVREPRTTKVVIVPSRINFEATPSCEVVVTHEASGTVESFFIDSSKTREWTVPVRPSDPLSYSAVVTFHTPDGEDIVFDPIHGEDNALVLPRYNPPEPGTIHYQIMPTLIDFAKTPLVVVELLYEDEANGVRHENSFAFSASTQNMDWEIHVEDKNRRLLRQVTRHFVAPDNIPHEAEPAFQTSNLLVLKPFVAPEI</sequence>